<evidence type="ECO:0000313" key="14">
    <source>
        <dbReference type="Proteomes" id="UP000009026"/>
    </source>
</evidence>
<protein>
    <submittedName>
        <fullName evidence="13">Lipid A export ATP-binding/permease protein MsbA</fullName>
    </submittedName>
</protein>
<dbReference type="PANTHER" id="PTHR24221">
    <property type="entry name" value="ATP-BINDING CASSETTE SUB-FAMILY B"/>
    <property type="match status" value="1"/>
</dbReference>
<evidence type="ECO:0000256" key="3">
    <source>
        <dbReference type="ARBA" id="ARBA00022475"/>
    </source>
</evidence>
<proteinExistence type="predicted"/>
<dbReference type="Gene3D" id="3.40.50.300">
    <property type="entry name" value="P-loop containing nucleotide triphosphate hydrolases"/>
    <property type="match status" value="1"/>
</dbReference>
<feature type="domain" description="Peptidase C39" evidence="12">
    <location>
        <begin position="35"/>
        <end position="154"/>
    </location>
</feature>
<dbReference type="Pfam" id="PF03412">
    <property type="entry name" value="Peptidase_C39"/>
    <property type="match status" value="1"/>
</dbReference>
<dbReference type="Proteomes" id="UP000009026">
    <property type="component" value="Chromosome"/>
</dbReference>
<dbReference type="InterPro" id="IPR011527">
    <property type="entry name" value="ABC1_TM_dom"/>
</dbReference>
<evidence type="ECO:0000256" key="7">
    <source>
        <dbReference type="ARBA" id="ARBA00022989"/>
    </source>
</evidence>
<evidence type="ECO:0000256" key="5">
    <source>
        <dbReference type="ARBA" id="ARBA00022741"/>
    </source>
</evidence>
<keyword evidence="7 9" id="KW-1133">Transmembrane helix</keyword>
<dbReference type="PATRIC" id="fig|1297742.4.peg.5702"/>
<dbReference type="PROSITE" id="PS50929">
    <property type="entry name" value="ABC_TM1F"/>
    <property type="match status" value="1"/>
</dbReference>
<keyword evidence="3" id="KW-1003">Cell membrane</keyword>
<dbReference type="STRING" id="1297742.A176_005606"/>
<evidence type="ECO:0000256" key="4">
    <source>
        <dbReference type="ARBA" id="ARBA00022692"/>
    </source>
</evidence>
<feature type="transmembrane region" description="Helical" evidence="9">
    <location>
        <begin position="32"/>
        <end position="53"/>
    </location>
</feature>
<dbReference type="InterPro" id="IPR039421">
    <property type="entry name" value="Type_1_exporter"/>
</dbReference>
<dbReference type="Gene3D" id="3.90.70.10">
    <property type="entry name" value="Cysteine proteinases"/>
    <property type="match status" value="1"/>
</dbReference>
<sequence>MAEEEDSAGSLFDRFPALARIGEHLRRRRVPFIAQLTAADCGAASLAMVLGYWGRRISLDEVHAATGLTLRGVSALALLEAGQRFGLVGRAARVDIDELHLLDPATILHWEFRHFVVFERLTSKGVELVDPGFGRRTVPMEQFRKSFTGVALLFEPSETFETGGTVPGPRRYLRLVTERSTTLRRIVVMSVLLQLFALALPSLTGAVVDRVVPSGNVSLLGVLAAGMGALVVFQFAASLVRSHLLLHLRTYLDARMTVGFLDHLVRLPFSFLQLRSTGDLMSRLNSNATVRELLTSGALSAVLDGTLVCIYLVLLFYGSWQMALLVLGLALLQVLVFVFARKRQRELMSRSLEVNASAQNYEVELFNGIQTLKAMGLEDRAVQHWSNLYVDVLNVSLDRGRLSALTDSFTATLRMASPLATLAVGTWLVLEHQQLSLGEMLAINALAGNFLTPISNLVATAFQLQLVGSYLDRVDDILQAKPEQTDDTPRRAHKLQGGIQVDGVSFQYGSRATPVLQDVSVDVQPGQFVAIVGRSGAGKSTLANLLLGLYLPTKGDIRYDGNSLRELDLRDVRRQMGVVLQNPALFQGDIRKNIAYSDPSLPLEQVLEAARRAQIHDEVMAMPMKYETILSDMGSSLSGGQRQRLALARSLVHGPAILLLDEATNALDTKTERAVQDAIAELNCTRVVIAHRLSTIRDADLILVMDQGRLVEQGRHDDLMALQGHYSELVAHQDRVLQQKLTG</sequence>
<dbReference type="AlphaFoldDB" id="A0A0H4X0R5"/>
<evidence type="ECO:0000256" key="1">
    <source>
        <dbReference type="ARBA" id="ARBA00004651"/>
    </source>
</evidence>
<dbReference type="PROSITE" id="PS50893">
    <property type="entry name" value="ABC_TRANSPORTER_2"/>
    <property type="match status" value="1"/>
</dbReference>
<keyword evidence="8 9" id="KW-0472">Membrane</keyword>
<organism evidence="13 14">
    <name type="scientific">Pseudomyxococcus hansupus</name>
    <dbReference type="NCBI Taxonomy" id="1297742"/>
    <lineage>
        <taxon>Bacteria</taxon>
        <taxon>Pseudomonadati</taxon>
        <taxon>Myxococcota</taxon>
        <taxon>Myxococcia</taxon>
        <taxon>Myxococcales</taxon>
        <taxon>Cystobacterineae</taxon>
        <taxon>Myxococcaceae</taxon>
        <taxon>Pseudomyxococcus</taxon>
    </lineage>
</organism>
<gene>
    <name evidence="13" type="ORF">A176_005606</name>
</gene>
<dbReference type="GO" id="GO:0005886">
    <property type="term" value="C:plasma membrane"/>
    <property type="evidence" value="ECO:0007669"/>
    <property type="project" value="UniProtKB-SubCell"/>
</dbReference>
<dbReference type="GO" id="GO:0005524">
    <property type="term" value="F:ATP binding"/>
    <property type="evidence" value="ECO:0007669"/>
    <property type="project" value="UniProtKB-KW"/>
</dbReference>
<dbReference type="GO" id="GO:0016887">
    <property type="term" value="F:ATP hydrolysis activity"/>
    <property type="evidence" value="ECO:0007669"/>
    <property type="project" value="InterPro"/>
</dbReference>
<dbReference type="EMBL" id="CP012109">
    <property type="protein sequence ID" value="AKQ68694.1"/>
    <property type="molecule type" value="Genomic_DNA"/>
</dbReference>
<feature type="domain" description="ABC transporter" evidence="10">
    <location>
        <begin position="499"/>
        <end position="732"/>
    </location>
</feature>
<dbReference type="GO" id="GO:0006508">
    <property type="term" value="P:proteolysis"/>
    <property type="evidence" value="ECO:0007669"/>
    <property type="project" value="InterPro"/>
</dbReference>
<accession>A0A0H4X0R5</accession>
<feature type="transmembrane region" description="Helical" evidence="9">
    <location>
        <begin position="186"/>
        <end position="207"/>
    </location>
</feature>
<dbReference type="InterPro" id="IPR017871">
    <property type="entry name" value="ABC_transporter-like_CS"/>
</dbReference>
<dbReference type="Pfam" id="PF00664">
    <property type="entry name" value="ABC_membrane"/>
    <property type="match status" value="1"/>
</dbReference>
<dbReference type="InterPro" id="IPR005074">
    <property type="entry name" value="Peptidase_C39"/>
</dbReference>
<dbReference type="Gene3D" id="1.20.1560.10">
    <property type="entry name" value="ABC transporter type 1, transmembrane domain"/>
    <property type="match status" value="1"/>
</dbReference>
<evidence type="ECO:0000259" key="11">
    <source>
        <dbReference type="PROSITE" id="PS50929"/>
    </source>
</evidence>
<dbReference type="FunFam" id="3.40.50.300:FF:000299">
    <property type="entry name" value="ABC transporter ATP-binding protein/permease"/>
    <property type="match status" value="1"/>
</dbReference>
<reference evidence="13 14" key="1">
    <citation type="journal article" date="2016" name="PLoS ONE">
        <title>Complete Genome Sequence and Comparative Genomics of a Novel Myxobacterium Myxococcus hansupus.</title>
        <authorList>
            <person name="Sharma G."/>
            <person name="Narwani T."/>
            <person name="Subramanian S."/>
        </authorList>
    </citation>
    <scope>NUCLEOTIDE SEQUENCE [LARGE SCALE GENOMIC DNA]</scope>
    <source>
        <strain evidence="14">mixupus</strain>
    </source>
</reference>
<comment type="subcellular location">
    <subcellularLocation>
        <location evidence="1">Cell membrane</location>
        <topology evidence="1">Multi-pass membrane protein</topology>
    </subcellularLocation>
</comment>
<keyword evidence="2" id="KW-0813">Transport</keyword>
<dbReference type="eggNOG" id="COG2274">
    <property type="taxonomic scope" value="Bacteria"/>
</dbReference>
<dbReference type="GO" id="GO:0140359">
    <property type="term" value="F:ABC-type transporter activity"/>
    <property type="evidence" value="ECO:0007669"/>
    <property type="project" value="InterPro"/>
</dbReference>
<feature type="transmembrane region" description="Helical" evidence="9">
    <location>
        <begin position="293"/>
        <end position="314"/>
    </location>
</feature>
<dbReference type="PROSITE" id="PS00211">
    <property type="entry name" value="ABC_TRANSPORTER_1"/>
    <property type="match status" value="1"/>
</dbReference>
<dbReference type="InterPro" id="IPR027417">
    <property type="entry name" value="P-loop_NTPase"/>
</dbReference>
<feature type="transmembrane region" description="Helical" evidence="9">
    <location>
        <begin position="320"/>
        <end position="340"/>
    </location>
</feature>
<feature type="transmembrane region" description="Helical" evidence="9">
    <location>
        <begin position="219"/>
        <end position="240"/>
    </location>
</feature>
<dbReference type="InterPro" id="IPR003439">
    <property type="entry name" value="ABC_transporter-like_ATP-bd"/>
</dbReference>
<dbReference type="Pfam" id="PF00005">
    <property type="entry name" value="ABC_tran"/>
    <property type="match status" value="1"/>
</dbReference>
<dbReference type="OrthoDB" id="9760168at2"/>
<evidence type="ECO:0000256" key="9">
    <source>
        <dbReference type="SAM" id="Phobius"/>
    </source>
</evidence>
<keyword evidence="6 13" id="KW-0067">ATP-binding</keyword>
<keyword evidence="14" id="KW-1185">Reference proteome</keyword>
<dbReference type="InterPro" id="IPR003593">
    <property type="entry name" value="AAA+_ATPase"/>
</dbReference>
<feature type="domain" description="ABC transmembrane type-1" evidence="11">
    <location>
        <begin position="186"/>
        <end position="466"/>
    </location>
</feature>
<name>A0A0H4X0R5_9BACT</name>
<dbReference type="PROSITE" id="PS50990">
    <property type="entry name" value="PEPTIDASE_C39"/>
    <property type="match status" value="1"/>
</dbReference>
<dbReference type="PANTHER" id="PTHR24221:SF606">
    <property type="entry name" value="COLICIN V SECRETION-PROCESSING ATP-BINDING PROTEIN"/>
    <property type="match status" value="1"/>
</dbReference>
<dbReference type="KEGG" id="mym:A176_005606"/>
<keyword evidence="5" id="KW-0547">Nucleotide-binding</keyword>
<dbReference type="GO" id="GO:0034040">
    <property type="term" value="F:ATPase-coupled lipid transmembrane transporter activity"/>
    <property type="evidence" value="ECO:0007669"/>
    <property type="project" value="TreeGrafter"/>
</dbReference>
<dbReference type="RefSeq" id="WP_002635443.1">
    <property type="nucleotide sequence ID" value="NZ_CP012109.1"/>
</dbReference>
<evidence type="ECO:0000313" key="13">
    <source>
        <dbReference type="EMBL" id="AKQ68694.1"/>
    </source>
</evidence>
<keyword evidence="4 9" id="KW-0812">Transmembrane</keyword>
<evidence type="ECO:0000259" key="12">
    <source>
        <dbReference type="PROSITE" id="PS50990"/>
    </source>
</evidence>
<evidence type="ECO:0000259" key="10">
    <source>
        <dbReference type="PROSITE" id="PS50893"/>
    </source>
</evidence>
<dbReference type="CDD" id="cd18779">
    <property type="entry name" value="ABC_6TM_T1SS_like"/>
    <property type="match status" value="1"/>
</dbReference>
<dbReference type="SUPFAM" id="SSF52540">
    <property type="entry name" value="P-loop containing nucleoside triphosphate hydrolases"/>
    <property type="match status" value="1"/>
</dbReference>
<evidence type="ECO:0000256" key="6">
    <source>
        <dbReference type="ARBA" id="ARBA00022840"/>
    </source>
</evidence>
<dbReference type="SMART" id="SM00382">
    <property type="entry name" value="AAA"/>
    <property type="match status" value="1"/>
</dbReference>
<dbReference type="SUPFAM" id="SSF90123">
    <property type="entry name" value="ABC transporter transmembrane region"/>
    <property type="match status" value="1"/>
</dbReference>
<evidence type="ECO:0000256" key="2">
    <source>
        <dbReference type="ARBA" id="ARBA00022448"/>
    </source>
</evidence>
<dbReference type="GO" id="GO:0008233">
    <property type="term" value="F:peptidase activity"/>
    <property type="evidence" value="ECO:0007669"/>
    <property type="project" value="InterPro"/>
</dbReference>
<evidence type="ECO:0000256" key="8">
    <source>
        <dbReference type="ARBA" id="ARBA00023136"/>
    </source>
</evidence>
<dbReference type="InterPro" id="IPR036640">
    <property type="entry name" value="ABC1_TM_sf"/>
</dbReference>